<reference evidence="7" key="1">
    <citation type="journal article" date="2019" name="Int. J. Syst. Evol. Microbiol.">
        <title>The Global Catalogue of Microorganisms (GCM) 10K type strain sequencing project: providing services to taxonomists for standard genome sequencing and annotation.</title>
        <authorList>
            <consortium name="The Broad Institute Genomics Platform"/>
            <consortium name="The Broad Institute Genome Sequencing Center for Infectious Disease"/>
            <person name="Wu L."/>
            <person name="Ma J."/>
        </authorList>
    </citation>
    <scope>NUCLEOTIDE SEQUENCE [LARGE SCALE GENOMIC DNA]</scope>
    <source>
        <strain evidence="7">CGMCC 1.12766</strain>
    </source>
</reference>
<dbReference type="SUPFAM" id="SSF53955">
    <property type="entry name" value="Lysozyme-like"/>
    <property type="match status" value="1"/>
</dbReference>
<sequence length="717" mass="78600">MLLRAALLALSVAALSSPALGDVPVPRLKPPMANHSAILNDADFDLLRRGLRAADAGDWTFVREARFNISHPVAQNLLLWRLASSDPRAIFSELHMALERLEGWPREAAIQREAEWKLADSGLGPDLTASWFAQREPLTGEGRIAWGEALIALGRVEEGREQIREAWRTQSLRQTYQSQVLRQHGDFLTAADHAERVDFLLWAGQRSLASALLPQLGAGERRLADARIRLAARSSGVDAAVDAVPSTLQTNPGLVFERTRWRRRAGNADGALQLALELPDAHTNTAALESMWSERKLIILDLMRSNDHETAYRLAASNGMSSGVAFADAEFLAGWLALVHLNQPEDALAHFNRLEAGVTTPVSLGRAKYWQGRAAEAAGNAVLARDRFMAAAQHATTYYGQLAILALGGDAAELDLPPDPVITEADRAGFNNRDQVLALRMLGELNQTFLFRTFAAHLEGRMETPAEQAMLADIALDYLRLRESVRAAKAGRMQGMILAERAYPVIEVPTDAPVMADPALTLSVIRQETEFDARAVSGAGARGMMQMMPATARQTARQLGLPYEFEWLTDDPDYNMRLGMAHLQEVVENYDGSLVMALAAYNAGGGRVTRWVQEYGDPRYGAIDPIDWVESLPFAETRNYVQRVIENLQVYRARRAGHTAVPLAIERDMVGAGAGLRRILPHLSEEQLAEIEAADAAAREELGMAPVPDVDAEDGGS</sequence>
<protein>
    <submittedName>
        <fullName evidence="6">Murein transglycosylase</fullName>
    </submittedName>
</protein>
<accession>A0ABQ1XEX5</accession>
<dbReference type="InterPro" id="IPR008258">
    <property type="entry name" value="Transglycosylase_SLT_dom_1"/>
</dbReference>
<dbReference type="Pfam" id="PF01464">
    <property type="entry name" value="SLT"/>
    <property type="match status" value="1"/>
</dbReference>
<comment type="caution">
    <text evidence="6">The sequence shown here is derived from an EMBL/GenBank/DDBJ whole genome shotgun (WGS) entry which is preliminary data.</text>
</comment>
<dbReference type="InterPro" id="IPR008939">
    <property type="entry name" value="Lytic_TGlycosylase_superhlx_U"/>
</dbReference>
<dbReference type="InterPro" id="IPR023346">
    <property type="entry name" value="Lysozyme-like_dom_sf"/>
</dbReference>
<evidence type="ECO:0000313" key="7">
    <source>
        <dbReference type="Proteomes" id="UP000648722"/>
    </source>
</evidence>
<evidence type="ECO:0000259" key="5">
    <source>
        <dbReference type="Pfam" id="PF01464"/>
    </source>
</evidence>
<dbReference type="Proteomes" id="UP000648722">
    <property type="component" value="Unassembled WGS sequence"/>
</dbReference>
<evidence type="ECO:0000313" key="6">
    <source>
        <dbReference type="EMBL" id="GGG92620.1"/>
    </source>
</evidence>
<keyword evidence="7" id="KW-1185">Reference proteome</keyword>
<name>A0ABQ1XEX5_9PROT</name>
<evidence type="ECO:0000256" key="2">
    <source>
        <dbReference type="ARBA" id="ARBA00009387"/>
    </source>
</evidence>
<feature type="signal peptide" evidence="4">
    <location>
        <begin position="1"/>
        <end position="21"/>
    </location>
</feature>
<keyword evidence="3 4" id="KW-0732">Signal</keyword>
<evidence type="ECO:0000256" key="3">
    <source>
        <dbReference type="ARBA" id="ARBA00022729"/>
    </source>
</evidence>
<feature type="domain" description="Transglycosylase SLT" evidence="5">
    <location>
        <begin position="516"/>
        <end position="617"/>
    </location>
</feature>
<proteinExistence type="inferred from homology"/>
<evidence type="ECO:0000256" key="1">
    <source>
        <dbReference type="ARBA" id="ARBA00007734"/>
    </source>
</evidence>
<dbReference type="Gene3D" id="1.25.20.10">
    <property type="entry name" value="Bacterial muramidases"/>
    <property type="match status" value="1"/>
</dbReference>
<evidence type="ECO:0000256" key="4">
    <source>
        <dbReference type="SAM" id="SignalP"/>
    </source>
</evidence>
<comment type="similarity">
    <text evidence="2">Belongs to the virb1 family.</text>
</comment>
<feature type="chain" id="PRO_5046770090" evidence="4">
    <location>
        <begin position="22"/>
        <end position="717"/>
    </location>
</feature>
<comment type="similarity">
    <text evidence="1">Belongs to the transglycosylase Slt family.</text>
</comment>
<dbReference type="EMBL" id="BMFS01000002">
    <property type="protein sequence ID" value="GGG92620.1"/>
    <property type="molecule type" value="Genomic_DNA"/>
</dbReference>
<dbReference type="PANTHER" id="PTHR37423">
    <property type="entry name" value="SOLUBLE LYTIC MUREIN TRANSGLYCOSYLASE-RELATED"/>
    <property type="match status" value="1"/>
</dbReference>
<dbReference type="Gene3D" id="1.10.530.10">
    <property type="match status" value="1"/>
</dbReference>
<dbReference type="CDD" id="cd13401">
    <property type="entry name" value="Slt70-like"/>
    <property type="match status" value="1"/>
</dbReference>
<dbReference type="PANTHER" id="PTHR37423:SF2">
    <property type="entry name" value="MEMBRANE-BOUND LYTIC MUREIN TRANSGLYCOSYLASE C"/>
    <property type="match status" value="1"/>
</dbReference>
<gene>
    <name evidence="6" type="ORF">GCM10007420_05040</name>
</gene>
<dbReference type="SUPFAM" id="SSF48435">
    <property type="entry name" value="Bacterial muramidases"/>
    <property type="match status" value="1"/>
</dbReference>
<organism evidence="6 7">
    <name type="scientific">Glycocaulis albus</name>
    <dbReference type="NCBI Taxonomy" id="1382801"/>
    <lineage>
        <taxon>Bacteria</taxon>
        <taxon>Pseudomonadati</taxon>
        <taxon>Pseudomonadota</taxon>
        <taxon>Alphaproteobacteria</taxon>
        <taxon>Maricaulales</taxon>
        <taxon>Maricaulaceae</taxon>
        <taxon>Glycocaulis</taxon>
    </lineage>
</organism>
<dbReference type="RefSeq" id="WP_188450985.1">
    <property type="nucleotide sequence ID" value="NZ_BMFS01000002.1"/>
</dbReference>